<evidence type="ECO:0000313" key="2">
    <source>
        <dbReference type="EMBL" id="EFV02140.1"/>
    </source>
</evidence>
<dbReference type="Pfam" id="PF16146">
    <property type="entry name" value="DUF4854"/>
    <property type="match status" value="1"/>
</dbReference>
<dbReference type="EMBL" id="AEQN01000013">
    <property type="protein sequence ID" value="EFV02140.1"/>
    <property type="molecule type" value="Genomic_DNA"/>
</dbReference>
<name>E6MFJ8_9FIRM</name>
<dbReference type="STRING" id="887929.HMP0721_0781"/>
<reference evidence="2 3" key="1">
    <citation type="submission" date="2010-12" db="EMBL/GenBank/DDBJ databases">
        <authorList>
            <person name="Muzny D."/>
            <person name="Qin X."/>
            <person name="Deng J."/>
            <person name="Jiang H."/>
            <person name="Liu Y."/>
            <person name="Qu J."/>
            <person name="Song X.-Z."/>
            <person name="Zhang L."/>
            <person name="Thornton R."/>
            <person name="Coyle M."/>
            <person name="Francisco L."/>
            <person name="Jackson L."/>
            <person name="Javaid M."/>
            <person name="Korchina V."/>
            <person name="Kovar C."/>
            <person name="Mata R."/>
            <person name="Mathew T."/>
            <person name="Ngo R."/>
            <person name="Nguyen L."/>
            <person name="Nguyen N."/>
            <person name="Okwuonu G."/>
            <person name="Ongeri F."/>
            <person name="Pham C."/>
            <person name="Simmons D."/>
            <person name="Wilczek-Boney K."/>
            <person name="Hale W."/>
            <person name="Jakkamsetti A."/>
            <person name="Pham P."/>
            <person name="Ruth R."/>
            <person name="San Lucas F."/>
            <person name="Warren J."/>
            <person name="Zhang J."/>
            <person name="Zhao Z."/>
            <person name="Zhou C."/>
            <person name="Zhu D."/>
            <person name="Lee S."/>
            <person name="Bess C."/>
            <person name="Blankenburg K."/>
            <person name="Forbes L."/>
            <person name="Fu Q."/>
            <person name="Gubbala S."/>
            <person name="Hirani K."/>
            <person name="Jayaseelan J.C."/>
            <person name="Lara F."/>
            <person name="Munidasa M."/>
            <person name="Palculict T."/>
            <person name="Patil S."/>
            <person name="Pu L.-L."/>
            <person name="Saada N."/>
            <person name="Tang L."/>
            <person name="Weissenberger G."/>
            <person name="Zhu Y."/>
            <person name="Hemphill L."/>
            <person name="Shang Y."/>
            <person name="Youmans B."/>
            <person name="Ayvaz T."/>
            <person name="Ross M."/>
            <person name="Santibanez J."/>
            <person name="Aqrawi P."/>
            <person name="Gross S."/>
            <person name="Joshi V."/>
            <person name="Fowler G."/>
            <person name="Nazareth L."/>
            <person name="Reid J."/>
            <person name="Worley K."/>
            <person name="Petrosino J."/>
            <person name="Highlander S."/>
            <person name="Gibbs R."/>
        </authorList>
    </citation>
    <scope>NUCLEOTIDE SEQUENCE [LARGE SCALE GENOMIC DNA]</scope>
    <source>
        <strain evidence="2 3">ATCC 23263</strain>
    </source>
</reference>
<feature type="signal peptide" evidence="1">
    <location>
        <begin position="1"/>
        <end position="24"/>
    </location>
</feature>
<evidence type="ECO:0000313" key="3">
    <source>
        <dbReference type="Proteomes" id="UP000004754"/>
    </source>
</evidence>
<dbReference type="HOGENOM" id="CLU_1863446_0_0_9"/>
<comment type="caution">
    <text evidence="2">The sequence shown here is derived from an EMBL/GenBank/DDBJ whole genome shotgun (WGS) entry which is preliminary data.</text>
</comment>
<dbReference type="InterPro" id="IPR032327">
    <property type="entry name" value="DUF4854"/>
</dbReference>
<dbReference type="RefSeq" id="WP_006598205.1">
    <property type="nucleotide sequence ID" value="NZ_GL622359.1"/>
</dbReference>
<accession>E6MFJ8</accession>
<proteinExistence type="predicted"/>
<gene>
    <name evidence="2" type="ORF">HMP0721_0781</name>
</gene>
<protein>
    <recommendedName>
        <fullName evidence="4">DUF4854 domain-containing protein</fullName>
    </recommendedName>
</protein>
<dbReference type="AlphaFoldDB" id="E6MFJ8"/>
<sequence length="137" mass="15301">MKKRLLQVVTLCLILTAFVGVLTACGASTLEEAVSKDKSVQKELDRVGKKNNMDINIKDNLVTYVYHYGSDVSEDSKSLYTSSFESAFTQEKSTFVNLIKELEDKTDISGIKMKIVVKDKSGDTLYNITYDNKGIVK</sequence>
<dbReference type="PROSITE" id="PS51257">
    <property type="entry name" value="PROKAR_LIPOPROTEIN"/>
    <property type="match status" value="1"/>
</dbReference>
<keyword evidence="1" id="KW-0732">Signal</keyword>
<evidence type="ECO:0008006" key="4">
    <source>
        <dbReference type="Google" id="ProtNLM"/>
    </source>
</evidence>
<dbReference type="Proteomes" id="UP000004754">
    <property type="component" value="Unassembled WGS sequence"/>
</dbReference>
<feature type="chain" id="PRO_5038616530" description="DUF4854 domain-containing protein" evidence="1">
    <location>
        <begin position="25"/>
        <end position="137"/>
    </location>
</feature>
<keyword evidence="3" id="KW-1185">Reference proteome</keyword>
<organism evidence="2 3">
    <name type="scientific">Pseudoramibacter alactolyticus ATCC 23263</name>
    <dbReference type="NCBI Taxonomy" id="887929"/>
    <lineage>
        <taxon>Bacteria</taxon>
        <taxon>Bacillati</taxon>
        <taxon>Bacillota</taxon>
        <taxon>Clostridia</taxon>
        <taxon>Eubacteriales</taxon>
        <taxon>Eubacteriaceae</taxon>
        <taxon>Pseudoramibacter</taxon>
    </lineage>
</organism>
<evidence type="ECO:0000256" key="1">
    <source>
        <dbReference type="SAM" id="SignalP"/>
    </source>
</evidence>